<organism evidence="10 11">
    <name type="scientific">Spiribacter pallidus</name>
    <dbReference type="NCBI Taxonomy" id="1987936"/>
    <lineage>
        <taxon>Bacteria</taxon>
        <taxon>Pseudomonadati</taxon>
        <taxon>Pseudomonadota</taxon>
        <taxon>Gammaproteobacteria</taxon>
        <taxon>Chromatiales</taxon>
        <taxon>Ectothiorhodospiraceae</taxon>
        <taxon>Spiribacter</taxon>
    </lineage>
</organism>
<comment type="subunit">
    <text evidence="8">Monomer.</text>
</comment>
<feature type="binding site" evidence="8">
    <location>
        <position position="99"/>
    </location>
    <ligand>
        <name>GTP</name>
        <dbReference type="ChEBI" id="CHEBI:37565"/>
    </ligand>
</feature>
<feature type="binding site" evidence="8">
    <location>
        <begin position="10"/>
        <end position="12"/>
    </location>
    <ligand>
        <name>GTP</name>
        <dbReference type="ChEBI" id="CHEBI:37565"/>
    </ligand>
</feature>
<sequence length="197" mass="21006">MDSRVSAVVLAGGRARRMGGEDKGLVALAGQPMIAHVLAAITPQVHAVAINANRNAAAYRRLGHTVLADPLADFQGPLAGMAAGLDWCPTPLLATLPCDGPLIPADYIARLADSLGDGDMAVAHDGDRLQPVHVLLRRECLPSLRDFLAGGGRKIDRWYASCDMRRADFSDARACFENINTPEQQAAMSTRLQGQPE</sequence>
<keyword evidence="3 8" id="KW-0479">Metal-binding</keyword>
<keyword evidence="6 8" id="KW-0342">GTP-binding</keyword>
<proteinExistence type="inferred from homology"/>
<comment type="domain">
    <text evidence="8">The N-terminal domain determines nucleotide recognition and specific binding, while the C-terminal domain determines the specific binding to the target protein.</text>
</comment>
<dbReference type="InterPro" id="IPR013482">
    <property type="entry name" value="Molybde_CF_guanTrfase"/>
</dbReference>
<dbReference type="Pfam" id="PF12804">
    <property type="entry name" value="NTP_transf_3"/>
    <property type="match status" value="1"/>
</dbReference>
<reference evidence="10 11" key="1">
    <citation type="submission" date="2024-02" db="EMBL/GenBank/DDBJ databases">
        <title>New especies of Spiribacter isolated from saline water.</title>
        <authorList>
            <person name="Leon M.J."/>
            <person name="De La Haba R."/>
            <person name="Sanchez-Porro C."/>
            <person name="Ventosa A."/>
        </authorList>
    </citation>
    <scope>NUCLEOTIDE SEQUENCE [LARGE SCALE GENOMIC DNA]</scope>
    <source>
        <strain evidence="11">ag22IC6-390</strain>
    </source>
</reference>
<dbReference type="NCBIfam" id="TIGR02665">
    <property type="entry name" value="molyb_mobA"/>
    <property type="match status" value="1"/>
</dbReference>
<keyword evidence="7 8" id="KW-0501">Molybdenum cofactor biosynthesis</keyword>
<name>A0ABV3TD44_9GAMM</name>
<evidence type="ECO:0000313" key="11">
    <source>
        <dbReference type="Proteomes" id="UP001556709"/>
    </source>
</evidence>
<evidence type="ECO:0000256" key="6">
    <source>
        <dbReference type="ARBA" id="ARBA00023134"/>
    </source>
</evidence>
<evidence type="ECO:0000259" key="9">
    <source>
        <dbReference type="Pfam" id="PF12804"/>
    </source>
</evidence>
<feature type="binding site" evidence="8">
    <location>
        <position position="69"/>
    </location>
    <ligand>
        <name>GTP</name>
        <dbReference type="ChEBI" id="CHEBI:37565"/>
    </ligand>
</feature>
<dbReference type="GO" id="GO:0061603">
    <property type="term" value="F:molybdenum cofactor guanylyltransferase activity"/>
    <property type="evidence" value="ECO:0007669"/>
    <property type="project" value="UniProtKB-EC"/>
</dbReference>
<comment type="subcellular location">
    <subcellularLocation>
        <location evidence="8">Cytoplasm</location>
    </subcellularLocation>
</comment>
<dbReference type="Gene3D" id="3.90.550.10">
    <property type="entry name" value="Spore Coat Polysaccharide Biosynthesis Protein SpsA, Chain A"/>
    <property type="match status" value="1"/>
</dbReference>
<keyword evidence="4 8" id="KW-0547">Nucleotide-binding</keyword>
<dbReference type="EMBL" id="JBAKFM010000003">
    <property type="protein sequence ID" value="MEX0469556.1"/>
    <property type="molecule type" value="Genomic_DNA"/>
</dbReference>
<feature type="binding site" evidence="8">
    <location>
        <position position="99"/>
    </location>
    <ligand>
        <name>Mg(2+)</name>
        <dbReference type="ChEBI" id="CHEBI:18420"/>
    </ligand>
</feature>
<comment type="similarity">
    <text evidence="8">Belongs to the MobA family.</text>
</comment>
<gene>
    <name evidence="8 10" type="primary">mobA</name>
    <name evidence="10" type="ORF">V6X73_07440</name>
</gene>
<dbReference type="Proteomes" id="UP001556709">
    <property type="component" value="Unassembled WGS sequence"/>
</dbReference>
<keyword evidence="1 8" id="KW-0963">Cytoplasm</keyword>
<comment type="cofactor">
    <cofactor evidence="8">
        <name>Mg(2+)</name>
        <dbReference type="ChEBI" id="CHEBI:18420"/>
    </cofactor>
</comment>
<evidence type="ECO:0000256" key="2">
    <source>
        <dbReference type="ARBA" id="ARBA00022679"/>
    </source>
</evidence>
<dbReference type="InterPro" id="IPR025877">
    <property type="entry name" value="MobA-like_NTP_Trfase"/>
</dbReference>
<evidence type="ECO:0000256" key="1">
    <source>
        <dbReference type="ARBA" id="ARBA00022490"/>
    </source>
</evidence>
<keyword evidence="11" id="KW-1185">Reference proteome</keyword>
<evidence type="ECO:0000313" key="10">
    <source>
        <dbReference type="EMBL" id="MEX0469556.1"/>
    </source>
</evidence>
<accession>A0ABV3TD44</accession>
<dbReference type="EC" id="2.7.7.77" evidence="8"/>
<keyword evidence="5 8" id="KW-0460">Magnesium</keyword>
<dbReference type="SUPFAM" id="SSF53448">
    <property type="entry name" value="Nucleotide-diphospho-sugar transferases"/>
    <property type="match status" value="1"/>
</dbReference>
<evidence type="ECO:0000256" key="8">
    <source>
        <dbReference type="HAMAP-Rule" id="MF_00316"/>
    </source>
</evidence>
<feature type="binding site" evidence="8">
    <location>
        <position position="23"/>
    </location>
    <ligand>
        <name>GTP</name>
        <dbReference type="ChEBI" id="CHEBI:37565"/>
    </ligand>
</feature>
<comment type="function">
    <text evidence="8">Transfers a GMP moiety from GTP to Mo-molybdopterin (Mo-MPT) cofactor (Moco or molybdenum cofactor) to form Mo-molybdopterin guanine dinucleotide (Mo-MGD) cofactor.</text>
</comment>
<feature type="binding site" evidence="8">
    <location>
        <position position="51"/>
    </location>
    <ligand>
        <name>GTP</name>
        <dbReference type="ChEBI" id="CHEBI:37565"/>
    </ligand>
</feature>
<dbReference type="RefSeq" id="WP_367959116.1">
    <property type="nucleotide sequence ID" value="NZ_JBAKFH010000001.1"/>
</dbReference>
<dbReference type="HAMAP" id="MF_00316">
    <property type="entry name" value="MobA"/>
    <property type="match status" value="1"/>
</dbReference>
<keyword evidence="2 8" id="KW-0808">Transferase</keyword>
<evidence type="ECO:0000256" key="4">
    <source>
        <dbReference type="ARBA" id="ARBA00022741"/>
    </source>
</evidence>
<protein>
    <recommendedName>
        <fullName evidence="8">Molybdenum cofactor guanylyltransferase</fullName>
        <shortName evidence="8">MoCo guanylyltransferase</shortName>
        <ecNumber evidence="8">2.7.7.77</ecNumber>
    </recommendedName>
    <alternativeName>
        <fullName evidence="8">GTP:molybdopterin guanylyltransferase</fullName>
    </alternativeName>
    <alternativeName>
        <fullName evidence="8">Mo-MPT guanylyltransferase</fullName>
    </alternativeName>
    <alternativeName>
        <fullName evidence="8">Molybdopterin guanylyltransferase</fullName>
    </alternativeName>
    <alternativeName>
        <fullName evidence="8">Molybdopterin-guanine dinucleotide synthase</fullName>
        <shortName evidence="8">MGD synthase</shortName>
    </alternativeName>
</protein>
<dbReference type="PANTHER" id="PTHR19136:SF81">
    <property type="entry name" value="MOLYBDENUM COFACTOR GUANYLYLTRANSFERASE"/>
    <property type="match status" value="1"/>
</dbReference>
<evidence type="ECO:0000256" key="7">
    <source>
        <dbReference type="ARBA" id="ARBA00023150"/>
    </source>
</evidence>
<dbReference type="PANTHER" id="PTHR19136">
    <property type="entry name" value="MOLYBDENUM COFACTOR GUANYLYLTRANSFERASE"/>
    <property type="match status" value="1"/>
</dbReference>
<comment type="catalytic activity">
    <reaction evidence="8">
        <text>Mo-molybdopterin + GTP + H(+) = Mo-molybdopterin guanine dinucleotide + diphosphate</text>
        <dbReference type="Rhea" id="RHEA:34243"/>
        <dbReference type="ChEBI" id="CHEBI:15378"/>
        <dbReference type="ChEBI" id="CHEBI:33019"/>
        <dbReference type="ChEBI" id="CHEBI:37565"/>
        <dbReference type="ChEBI" id="CHEBI:71302"/>
        <dbReference type="ChEBI" id="CHEBI:71310"/>
        <dbReference type="EC" id="2.7.7.77"/>
    </reaction>
</comment>
<evidence type="ECO:0000256" key="3">
    <source>
        <dbReference type="ARBA" id="ARBA00022723"/>
    </source>
</evidence>
<keyword evidence="10" id="KW-0548">Nucleotidyltransferase</keyword>
<dbReference type="InterPro" id="IPR029044">
    <property type="entry name" value="Nucleotide-diphossugar_trans"/>
</dbReference>
<feature type="domain" description="MobA-like NTP transferase" evidence="9">
    <location>
        <begin position="7"/>
        <end position="158"/>
    </location>
</feature>
<evidence type="ECO:0000256" key="5">
    <source>
        <dbReference type="ARBA" id="ARBA00022842"/>
    </source>
</evidence>
<comment type="caution">
    <text evidence="10">The sequence shown here is derived from an EMBL/GenBank/DDBJ whole genome shotgun (WGS) entry which is preliminary data.</text>
</comment>
<dbReference type="CDD" id="cd02503">
    <property type="entry name" value="MobA"/>
    <property type="match status" value="1"/>
</dbReference>